<protein>
    <recommendedName>
        <fullName evidence="4">DUF1598 domain-containing protein</fullName>
    </recommendedName>
</protein>
<gene>
    <name evidence="2" type="ORF">PLANPX_1461</name>
</gene>
<feature type="chain" id="PRO_5025029585" description="DUF1598 domain-containing protein" evidence="1">
    <location>
        <begin position="22"/>
        <end position="571"/>
    </location>
</feature>
<keyword evidence="3" id="KW-1185">Reference proteome</keyword>
<dbReference type="RefSeq" id="WP_152097920.1">
    <property type="nucleotide sequence ID" value="NZ_AP021861.1"/>
</dbReference>
<name>A0A5K7XFV7_9BACT</name>
<feature type="signal peptide" evidence="1">
    <location>
        <begin position="1"/>
        <end position="21"/>
    </location>
</feature>
<dbReference type="KEGG" id="lpav:PLANPX_1461"/>
<evidence type="ECO:0000313" key="3">
    <source>
        <dbReference type="Proteomes" id="UP000326837"/>
    </source>
</evidence>
<dbReference type="AlphaFoldDB" id="A0A5K7XFV7"/>
<proteinExistence type="predicted"/>
<dbReference type="EMBL" id="AP021861">
    <property type="protein sequence ID" value="BBO31849.1"/>
    <property type="molecule type" value="Genomic_DNA"/>
</dbReference>
<keyword evidence="1" id="KW-0732">Signal</keyword>
<reference evidence="3" key="1">
    <citation type="submission" date="2019-10" db="EMBL/GenBank/DDBJ databases">
        <title>Lacipirellula parvula gen. nov., sp. nov., representing a lineage of planctomycetes widespread in freshwater anoxic habitats, and description of the family Lacipirellulaceae.</title>
        <authorList>
            <person name="Dedysh S.N."/>
            <person name="Kulichevskaya I.S."/>
            <person name="Beletsky A.V."/>
            <person name="Rakitin A.L."/>
            <person name="Mardanov A.V."/>
            <person name="Ivanova A.A."/>
            <person name="Saltykova V.X."/>
            <person name="Rijpstra W.I.C."/>
            <person name="Sinninghe Damste J.S."/>
            <person name="Ravin N.V."/>
        </authorList>
    </citation>
    <scope>NUCLEOTIDE SEQUENCE [LARGE SCALE GENOMIC DNA]</scope>
    <source>
        <strain evidence="3">PX69</strain>
    </source>
</reference>
<evidence type="ECO:0000313" key="2">
    <source>
        <dbReference type="EMBL" id="BBO31849.1"/>
    </source>
</evidence>
<dbReference type="Pfam" id="PF07643">
    <property type="entry name" value="DUF1598"/>
    <property type="match status" value="1"/>
</dbReference>
<sequence>MRTIWRSAGTCALLAAAWLTACGERGALAQQAAPLPGGNLPGANQGANRAGGNQGQAVNGFVGAGNIFAPGNGANGGAASADFDSLIDLITSTVDVESWQENGTGQGEIQPFPNGVYADADGALLVRAGGERAALAAVRAHGVPRSQPAAKTLGIEAVVEAKAIAERHFTETAEAARQSSPLRYVSLSKLEAAIAQRQERHQPLEPAMLSLAGLQRVSFVLVYPETGDLVLAGPAGNWAGASTGGLVSVETGRPIVRLDDLLTLWRRQRTEKSAAFGCSIVPRQEALANTQAFLDASAAKPLEPSGRRKWLEELRSTLGIQDVEYYNIDEGSRIATLLLAADYHMKLIGMGLADGVPGVKSYLATVRNGADGSPPPMAVLRWWFSMPASTVEASDAHDAFALPERCLCVLSENEMLAARGQRVHTGQSDDLNRKFAESFTQEFAALSAKYSVYGELERVFELALALAVIQREGLTEKVGWTPTLLLDEQRLRLPSSPAPAAVETVINHRIIGGRQIIAGVSGGVWGDGGKTLQVSVATSDRATALASVKKPIQKAAAGGGAQPEQIAWWWD</sequence>
<evidence type="ECO:0000256" key="1">
    <source>
        <dbReference type="SAM" id="SignalP"/>
    </source>
</evidence>
<accession>A0A5K7XFV7</accession>
<organism evidence="2 3">
    <name type="scientific">Lacipirellula parvula</name>
    <dbReference type="NCBI Taxonomy" id="2650471"/>
    <lineage>
        <taxon>Bacteria</taxon>
        <taxon>Pseudomonadati</taxon>
        <taxon>Planctomycetota</taxon>
        <taxon>Planctomycetia</taxon>
        <taxon>Pirellulales</taxon>
        <taxon>Lacipirellulaceae</taxon>
        <taxon>Lacipirellula</taxon>
    </lineage>
</organism>
<evidence type="ECO:0008006" key="4">
    <source>
        <dbReference type="Google" id="ProtNLM"/>
    </source>
</evidence>
<dbReference type="Proteomes" id="UP000326837">
    <property type="component" value="Chromosome"/>
</dbReference>
<dbReference type="InterPro" id="IPR011487">
    <property type="entry name" value="DUF1598"/>
</dbReference>
<dbReference type="PROSITE" id="PS51257">
    <property type="entry name" value="PROKAR_LIPOPROTEIN"/>
    <property type="match status" value="1"/>
</dbReference>